<protein>
    <submittedName>
        <fullName evidence="1">Inositol monophosphatase family protein</fullName>
    </submittedName>
</protein>
<comment type="caution">
    <text evidence="1">The sequence shown here is derived from an EMBL/GenBank/DDBJ whole genome shotgun (WGS) entry which is preliminary data.</text>
</comment>
<proteinExistence type="predicted"/>
<keyword evidence="2" id="KW-1185">Reference proteome</keyword>
<dbReference type="Gene3D" id="3.30.540.10">
    <property type="entry name" value="Fructose-1,6-Bisphosphatase, subunit A, domain 1"/>
    <property type="match status" value="1"/>
</dbReference>
<name>A0ABU5MWB4_9BACT</name>
<dbReference type="InterPro" id="IPR000760">
    <property type="entry name" value="Inositol_monophosphatase-like"/>
</dbReference>
<evidence type="ECO:0000313" key="1">
    <source>
        <dbReference type="EMBL" id="MDZ8118497.1"/>
    </source>
</evidence>
<reference evidence="1 2" key="1">
    <citation type="journal article" date="2024" name="Appl. Environ. Microbiol.">
        <title>Pontiella agarivorans sp. nov., a novel marine anaerobic bacterium capable of degrading macroalgal polysaccharides and fixing nitrogen.</title>
        <authorList>
            <person name="Liu N."/>
            <person name="Kivenson V."/>
            <person name="Peng X."/>
            <person name="Cui Z."/>
            <person name="Lankiewicz T.S."/>
            <person name="Gosselin K.M."/>
            <person name="English C.J."/>
            <person name="Blair E.M."/>
            <person name="O'Malley M.A."/>
            <person name="Valentine D.L."/>
        </authorList>
    </citation>
    <scope>NUCLEOTIDE SEQUENCE [LARGE SCALE GENOMIC DNA]</scope>
    <source>
        <strain evidence="1 2">NLcol2</strain>
    </source>
</reference>
<dbReference type="EMBL" id="JARVCO010000010">
    <property type="protein sequence ID" value="MDZ8118497.1"/>
    <property type="molecule type" value="Genomic_DNA"/>
</dbReference>
<dbReference type="PANTHER" id="PTHR20854">
    <property type="entry name" value="INOSITOL MONOPHOSPHATASE"/>
    <property type="match status" value="1"/>
</dbReference>
<sequence>MKLNANHLNSLCSIAIEAAEAAGKHIAETRPLDIRQDKEGDNLASQVLTEVDGQSQDIVLRILEPTFAEFDLALLTEESPDDGSRLEKDYFWCIDPIDGTLPFIEAVPGYSVSIALVSKAGVPEIGVVYDPVEHTLYHAVRGGGAFRNSKPWKIRDHGSQLQIITDRSVAEFPYCGQVADALGARVKAQGGGVMNAVWCLESPPACYFKFPKEQPGGGCFWDYAATACMYTEIGAVVSDMSGNPLNFNAEYNRFNRVGILFATDPELARRVIQLKEQIQP</sequence>
<dbReference type="PRINTS" id="PR00377">
    <property type="entry name" value="IMPHPHTASES"/>
</dbReference>
<dbReference type="SUPFAM" id="SSF56655">
    <property type="entry name" value="Carbohydrate phosphatase"/>
    <property type="match status" value="1"/>
</dbReference>
<gene>
    <name evidence="1" type="ORF">P9H32_07640</name>
</gene>
<accession>A0ABU5MWB4</accession>
<dbReference type="PANTHER" id="PTHR20854:SF4">
    <property type="entry name" value="INOSITOL-1-MONOPHOSPHATASE-RELATED"/>
    <property type="match status" value="1"/>
</dbReference>
<dbReference type="Pfam" id="PF00459">
    <property type="entry name" value="Inositol_P"/>
    <property type="match status" value="1"/>
</dbReference>
<dbReference type="Proteomes" id="UP001290861">
    <property type="component" value="Unassembled WGS sequence"/>
</dbReference>
<dbReference type="RefSeq" id="WP_322608296.1">
    <property type="nucleotide sequence ID" value="NZ_JARVCO010000010.1"/>
</dbReference>
<organism evidence="1 2">
    <name type="scientific">Pontiella agarivorans</name>
    <dbReference type="NCBI Taxonomy" id="3038953"/>
    <lineage>
        <taxon>Bacteria</taxon>
        <taxon>Pseudomonadati</taxon>
        <taxon>Kiritimatiellota</taxon>
        <taxon>Kiritimatiellia</taxon>
        <taxon>Kiritimatiellales</taxon>
        <taxon>Pontiellaceae</taxon>
        <taxon>Pontiella</taxon>
    </lineage>
</organism>
<evidence type="ECO:0000313" key="2">
    <source>
        <dbReference type="Proteomes" id="UP001290861"/>
    </source>
</evidence>
<dbReference type="Gene3D" id="3.40.190.80">
    <property type="match status" value="1"/>
</dbReference>